<name>A0A1G6CG63_9HYPH</name>
<reference evidence="2 3" key="1">
    <citation type="submission" date="2016-10" db="EMBL/GenBank/DDBJ databases">
        <authorList>
            <person name="de Groot N.N."/>
        </authorList>
    </citation>
    <scope>NUCLEOTIDE SEQUENCE [LARGE SCALE GENOMIC DNA]</scope>
    <source>
        <strain evidence="2 3">ATCC 35022</strain>
    </source>
</reference>
<feature type="domain" description="SET" evidence="1">
    <location>
        <begin position="4"/>
        <end position="118"/>
    </location>
</feature>
<gene>
    <name evidence="2" type="ORF">SAMN02982931_02459</name>
</gene>
<dbReference type="OrthoDB" id="9804945at2"/>
<dbReference type="PROSITE" id="PS50280">
    <property type="entry name" value="SET"/>
    <property type="match status" value="1"/>
</dbReference>
<dbReference type="Proteomes" id="UP000199071">
    <property type="component" value="Unassembled WGS sequence"/>
</dbReference>
<evidence type="ECO:0000313" key="3">
    <source>
        <dbReference type="Proteomes" id="UP000199071"/>
    </source>
</evidence>
<accession>A0A1G6CG63</accession>
<evidence type="ECO:0000313" key="2">
    <source>
        <dbReference type="EMBL" id="SDB31879.1"/>
    </source>
</evidence>
<dbReference type="InterPro" id="IPR046341">
    <property type="entry name" value="SET_dom_sf"/>
</dbReference>
<protein>
    <recommendedName>
        <fullName evidence="1">SET domain-containing protein</fullName>
    </recommendedName>
</protein>
<keyword evidence="3" id="KW-1185">Reference proteome</keyword>
<proteinExistence type="predicted"/>
<dbReference type="InterPro" id="IPR001214">
    <property type="entry name" value="SET_dom"/>
</dbReference>
<dbReference type="Pfam" id="PF00856">
    <property type="entry name" value="SET"/>
    <property type="match status" value="1"/>
</dbReference>
<dbReference type="RefSeq" id="WP_090876705.1">
    <property type="nucleotide sequence ID" value="NZ_FMXQ01000004.1"/>
</dbReference>
<dbReference type="EMBL" id="FMXQ01000004">
    <property type="protein sequence ID" value="SDB31879.1"/>
    <property type="molecule type" value="Genomic_DNA"/>
</dbReference>
<dbReference type="Gene3D" id="2.170.270.10">
    <property type="entry name" value="SET domain"/>
    <property type="match status" value="1"/>
</dbReference>
<dbReference type="STRING" id="665467.SAMN02982931_02459"/>
<organism evidence="2 3">
    <name type="scientific">Bauldia litoralis</name>
    <dbReference type="NCBI Taxonomy" id="665467"/>
    <lineage>
        <taxon>Bacteria</taxon>
        <taxon>Pseudomonadati</taxon>
        <taxon>Pseudomonadota</taxon>
        <taxon>Alphaproteobacteria</taxon>
        <taxon>Hyphomicrobiales</taxon>
        <taxon>Kaistiaceae</taxon>
        <taxon>Bauldia</taxon>
    </lineage>
</organism>
<dbReference type="AlphaFoldDB" id="A0A1G6CG63"/>
<evidence type="ECO:0000259" key="1">
    <source>
        <dbReference type="PROSITE" id="PS50280"/>
    </source>
</evidence>
<sequence length="130" mass="14221">MMLVPTYLDKSAIHGIGIFASDFIPKGTRVWQFTPDFDQVFPDAALASLPAVQRDPILFYGYIEPGIDGIVLCCDNARHFNFSEDPNCGSGDHVLLGYISTFALRDIAAGEEMTYAVEEDADADRKLGLG</sequence>
<dbReference type="SUPFAM" id="SSF82199">
    <property type="entry name" value="SET domain"/>
    <property type="match status" value="1"/>
</dbReference>